<dbReference type="FunFam" id="3.40.50.720:FF:000068">
    <property type="entry name" value="Sorbitol dehydrogenase"/>
    <property type="match status" value="2"/>
</dbReference>
<dbReference type="CDD" id="cd05285">
    <property type="entry name" value="sorbitol_DH"/>
    <property type="match status" value="2"/>
</dbReference>
<dbReference type="InterPro" id="IPR002328">
    <property type="entry name" value="ADH_Zn_CS"/>
</dbReference>
<dbReference type="EMBL" id="JABDTM020024883">
    <property type="protein sequence ID" value="KAH0813867.1"/>
    <property type="molecule type" value="Genomic_DNA"/>
</dbReference>
<comment type="similarity">
    <text evidence="2 9">Belongs to the zinc-containing alcohol dehydrogenase family.</text>
</comment>
<dbReference type="GO" id="GO:0003939">
    <property type="term" value="F:L-iditol 2-dehydrogenase (NAD+) activity"/>
    <property type="evidence" value="ECO:0007669"/>
    <property type="project" value="TreeGrafter"/>
</dbReference>
<evidence type="ECO:0000313" key="12">
    <source>
        <dbReference type="EMBL" id="KAH0813867.1"/>
    </source>
</evidence>
<keyword evidence="4 9" id="KW-0862">Zinc</keyword>
<keyword evidence="13" id="KW-1185">Reference proteome</keyword>
<dbReference type="InterPro" id="IPR013154">
    <property type="entry name" value="ADH-like_N"/>
</dbReference>
<protein>
    <recommendedName>
        <fullName evidence="7">Sorbitol dehydrogenase</fullName>
    </recommendedName>
    <alternativeName>
        <fullName evidence="8">Polyol dehydrogenase</fullName>
    </alternativeName>
</protein>
<evidence type="ECO:0000256" key="1">
    <source>
        <dbReference type="ARBA" id="ARBA00001947"/>
    </source>
</evidence>
<evidence type="ECO:0000259" key="11">
    <source>
        <dbReference type="Pfam" id="PF08240"/>
    </source>
</evidence>
<dbReference type="InterPro" id="IPR013149">
    <property type="entry name" value="ADH-like_C"/>
</dbReference>
<dbReference type="GO" id="GO:0006062">
    <property type="term" value="P:sorbitol catabolic process"/>
    <property type="evidence" value="ECO:0007669"/>
    <property type="project" value="TreeGrafter"/>
</dbReference>
<evidence type="ECO:0000256" key="3">
    <source>
        <dbReference type="ARBA" id="ARBA00022723"/>
    </source>
</evidence>
<feature type="domain" description="Alcohol dehydrogenase-like C-terminal" evidence="10">
    <location>
        <begin position="145"/>
        <end position="275"/>
    </location>
</feature>
<dbReference type="SUPFAM" id="SSF50129">
    <property type="entry name" value="GroES-like"/>
    <property type="match status" value="3"/>
</dbReference>
<dbReference type="PROSITE" id="PS00059">
    <property type="entry name" value="ADH_ZINC"/>
    <property type="match status" value="2"/>
</dbReference>
<accession>A0A8J6HGB5</accession>
<evidence type="ECO:0000256" key="8">
    <source>
        <dbReference type="ARBA" id="ARBA00032485"/>
    </source>
</evidence>
<evidence type="ECO:0000313" key="13">
    <source>
        <dbReference type="Proteomes" id="UP000719412"/>
    </source>
</evidence>
<reference evidence="12" key="1">
    <citation type="journal article" date="2020" name="J Insects Food Feed">
        <title>The yellow mealworm (Tenebrio molitor) genome: a resource for the emerging insects as food and feed industry.</title>
        <authorList>
            <person name="Eriksson T."/>
            <person name="Andere A."/>
            <person name="Kelstrup H."/>
            <person name="Emery V."/>
            <person name="Picard C."/>
        </authorList>
    </citation>
    <scope>NUCLEOTIDE SEQUENCE</scope>
    <source>
        <strain evidence="12">Stoneville</strain>
        <tissue evidence="12">Whole head</tissue>
    </source>
</reference>
<organism evidence="12 13">
    <name type="scientific">Tenebrio molitor</name>
    <name type="common">Yellow mealworm beetle</name>
    <dbReference type="NCBI Taxonomy" id="7067"/>
    <lineage>
        <taxon>Eukaryota</taxon>
        <taxon>Metazoa</taxon>
        <taxon>Ecdysozoa</taxon>
        <taxon>Arthropoda</taxon>
        <taxon>Hexapoda</taxon>
        <taxon>Insecta</taxon>
        <taxon>Pterygota</taxon>
        <taxon>Neoptera</taxon>
        <taxon>Endopterygota</taxon>
        <taxon>Coleoptera</taxon>
        <taxon>Polyphaga</taxon>
        <taxon>Cucujiformia</taxon>
        <taxon>Tenebrionidae</taxon>
        <taxon>Tenebrio</taxon>
    </lineage>
</organism>
<evidence type="ECO:0000256" key="7">
    <source>
        <dbReference type="ARBA" id="ARBA00026132"/>
    </source>
</evidence>
<dbReference type="SUPFAM" id="SSF51735">
    <property type="entry name" value="NAD(P)-binding Rossmann-fold domains"/>
    <property type="match status" value="3"/>
</dbReference>
<dbReference type="Gene3D" id="3.90.180.10">
    <property type="entry name" value="Medium-chain alcohol dehydrogenases, catalytic domain"/>
    <property type="match status" value="3"/>
</dbReference>
<keyword evidence="5" id="KW-0560">Oxidoreductase</keyword>
<proteinExistence type="inferred from homology"/>
<evidence type="ECO:0000256" key="6">
    <source>
        <dbReference type="ARBA" id="ARBA00023027"/>
    </source>
</evidence>
<evidence type="ECO:0000259" key="10">
    <source>
        <dbReference type="Pfam" id="PF00107"/>
    </source>
</evidence>
<dbReference type="AlphaFoldDB" id="A0A8J6HGB5"/>
<dbReference type="PANTHER" id="PTHR43161:SF9">
    <property type="entry name" value="SORBITOL DEHYDROGENASE"/>
    <property type="match status" value="1"/>
</dbReference>
<gene>
    <name evidence="12" type="ORF">GEV33_008925</name>
</gene>
<reference evidence="12" key="2">
    <citation type="submission" date="2021-08" db="EMBL/GenBank/DDBJ databases">
        <authorList>
            <person name="Eriksson T."/>
        </authorList>
    </citation>
    <scope>NUCLEOTIDE SEQUENCE</scope>
    <source>
        <strain evidence="12">Stoneville</strain>
        <tissue evidence="12">Whole head</tissue>
    </source>
</reference>
<evidence type="ECO:0000256" key="5">
    <source>
        <dbReference type="ARBA" id="ARBA00023002"/>
    </source>
</evidence>
<comment type="cofactor">
    <cofactor evidence="1 9">
        <name>Zn(2+)</name>
        <dbReference type="ChEBI" id="CHEBI:29105"/>
    </cofactor>
</comment>
<dbReference type="InterPro" id="IPR045306">
    <property type="entry name" value="SDH-like"/>
</dbReference>
<feature type="domain" description="Alcohol dehydrogenase-like C-terminal" evidence="10">
    <location>
        <begin position="483"/>
        <end position="605"/>
    </location>
</feature>
<dbReference type="Pfam" id="PF08240">
    <property type="entry name" value="ADH_N"/>
    <property type="match status" value="3"/>
</dbReference>
<name>A0A8J6HGB5_TENMO</name>
<dbReference type="Gene3D" id="3.40.50.720">
    <property type="entry name" value="NAD(P)-binding Rossmann-like Domain"/>
    <property type="match status" value="3"/>
</dbReference>
<dbReference type="InterPro" id="IPR011032">
    <property type="entry name" value="GroES-like_sf"/>
</dbReference>
<dbReference type="PANTHER" id="PTHR43161">
    <property type="entry name" value="SORBITOL DEHYDROGENASE"/>
    <property type="match status" value="1"/>
</dbReference>
<sequence length="877" mass="95339">MEVVGICGSDVHYLVSGKIGPFVVKGPMVIGHEASGTVLEVGKDVKNLKPGDRVAIEPGITCRLCPDCKNGNYHLCRDMIFCATPPVDGNLTRYYVHDADFCHKLPDNMDLEEGALMEPLSVGVHACKRAGVRVGSVVLVLGAGPIGLVSMLTAKAMGASKVIITDLVDHRLKKARELGADFTLRIHKSMTEDDIIKIIKTKLGQDPTVTLECTGAEQCVRVAVQVTRSGGVVILVGLGKFEMTVPLAGALVREVNIRGVFRYNNDYPIAIELVKTGKVNVKPLVTHHYTIEDTLKAFNTAKTGEGNPIKVLIHANPDWKPSKDQFQYRKIIVKVLLKMESVGICGSDVHYLVSGRIGPFIVEKPMIIGHEASGTVLQVGKDVKSLKPGDRVAIEPGVGCRVCSFCKEGDYHLCAEMIFCATPPVDGNLSRYYVHDADFCYKLPDNVSLDEGALMEPLSVGVHACKRANVRFGDVVLILGAGPIGLVTLLAAKAMGATKAIITDVVEGRLKKAKEIGADYTLKIEKNMSEEQIVKTIKQLLGEDPNISLDCTGVEQCVRVALQATKTGGVVTLVGLGKFEMNLPLTSALIREVDIRGVFRYNNDLTTKPQTDNLTAVLYGIGDLRLEQRPIPEPKDHQVLLRMESIGICGSDVHYLVEGRIGPFVVEKPMVIGTTPQTRTVVQVGKDVKNLKPGDRVAIEPGVGCRVCSFCKEGRYHLCPDMAFCATPPIDGNLTRFYVHDADFCFKLPDHVSLDEGVLMEPLAVGVHSCKRANVRFGDVVLVMGAGPIGLVTMMAAKAMAATAVFITGTNRTYSERPPHGFYYYVMKIRKDMQDKDVIAKIKETLGEDPNVTIDCTGAEQCIRIALQVLFEIPLPF</sequence>
<feature type="domain" description="Alcohol dehydrogenase-like N-terminal" evidence="11">
    <location>
        <begin position="334"/>
        <end position="445"/>
    </location>
</feature>
<evidence type="ECO:0000256" key="2">
    <source>
        <dbReference type="ARBA" id="ARBA00008072"/>
    </source>
</evidence>
<dbReference type="Proteomes" id="UP000719412">
    <property type="component" value="Unassembled WGS sequence"/>
</dbReference>
<evidence type="ECO:0000256" key="4">
    <source>
        <dbReference type="ARBA" id="ARBA00022833"/>
    </source>
</evidence>
<dbReference type="GO" id="GO:0008270">
    <property type="term" value="F:zinc ion binding"/>
    <property type="evidence" value="ECO:0007669"/>
    <property type="project" value="InterPro"/>
</dbReference>
<feature type="domain" description="Alcohol dehydrogenase-like N-terminal" evidence="11">
    <location>
        <begin position="2"/>
        <end position="107"/>
    </location>
</feature>
<comment type="caution">
    <text evidence="12">The sequence shown here is derived from an EMBL/GenBank/DDBJ whole genome shotgun (WGS) entry which is preliminary data.</text>
</comment>
<feature type="domain" description="Alcohol dehydrogenase-like N-terminal" evidence="11">
    <location>
        <begin position="636"/>
        <end position="750"/>
    </location>
</feature>
<dbReference type="Pfam" id="PF00107">
    <property type="entry name" value="ADH_zinc_N"/>
    <property type="match status" value="2"/>
</dbReference>
<evidence type="ECO:0000256" key="9">
    <source>
        <dbReference type="RuleBase" id="RU361277"/>
    </source>
</evidence>
<dbReference type="InterPro" id="IPR036291">
    <property type="entry name" value="NAD(P)-bd_dom_sf"/>
</dbReference>
<keyword evidence="6" id="KW-0520">NAD</keyword>
<keyword evidence="3 9" id="KW-0479">Metal-binding</keyword>